<gene>
    <name evidence="12" type="ORF">chiPu_0013500</name>
</gene>
<evidence type="ECO:0000313" key="12">
    <source>
        <dbReference type="EMBL" id="GCC35021.1"/>
    </source>
</evidence>
<organism evidence="12 13">
    <name type="scientific">Chiloscyllium punctatum</name>
    <name type="common">Brownbanded bambooshark</name>
    <name type="synonym">Hemiscyllium punctatum</name>
    <dbReference type="NCBI Taxonomy" id="137246"/>
    <lineage>
        <taxon>Eukaryota</taxon>
        <taxon>Metazoa</taxon>
        <taxon>Chordata</taxon>
        <taxon>Craniata</taxon>
        <taxon>Vertebrata</taxon>
        <taxon>Chondrichthyes</taxon>
        <taxon>Elasmobranchii</taxon>
        <taxon>Galeomorphii</taxon>
        <taxon>Galeoidea</taxon>
        <taxon>Orectolobiformes</taxon>
        <taxon>Hemiscylliidae</taxon>
        <taxon>Chiloscyllium</taxon>
    </lineage>
</organism>
<evidence type="ECO:0008006" key="14">
    <source>
        <dbReference type="Google" id="ProtNLM"/>
    </source>
</evidence>
<keyword evidence="4" id="KW-0646">Protease inhibitor</keyword>
<feature type="region of interest" description="Disordered" evidence="8">
    <location>
        <begin position="50"/>
        <end position="69"/>
    </location>
</feature>
<comment type="caution">
    <text evidence="12">The sequence shown here is derived from an EMBL/GenBank/DDBJ whole genome shotgun (WGS) entry which is preliminary data.</text>
</comment>
<feature type="domain" description="VIT" evidence="11">
    <location>
        <begin position="60"/>
        <end position="189"/>
    </location>
</feature>
<dbReference type="GO" id="GO:0005576">
    <property type="term" value="C:extracellular region"/>
    <property type="evidence" value="ECO:0007669"/>
    <property type="project" value="UniProtKB-SubCell"/>
</dbReference>
<dbReference type="InterPro" id="IPR050934">
    <property type="entry name" value="ITIH"/>
</dbReference>
<dbReference type="PANTHER" id="PTHR10338">
    <property type="entry name" value="INTER-ALPHA-TRYPSIN INHIBITOR HEAVY CHAIN FAMILY MEMBER"/>
    <property type="match status" value="1"/>
</dbReference>
<keyword evidence="7" id="KW-0325">Glycoprotein</keyword>
<dbReference type="EMBL" id="BEZZ01000657">
    <property type="protein sequence ID" value="GCC35021.1"/>
    <property type="molecule type" value="Genomic_DNA"/>
</dbReference>
<protein>
    <recommendedName>
        <fullName evidence="14">Inter-alpha-trypsin inhibitor heavy chain H2</fullName>
    </recommendedName>
</protein>
<dbReference type="PROSITE" id="PS50234">
    <property type="entry name" value="VWFA"/>
    <property type="match status" value="1"/>
</dbReference>
<dbReference type="Proteomes" id="UP000287033">
    <property type="component" value="Unassembled WGS sequence"/>
</dbReference>
<keyword evidence="3" id="KW-0964">Secreted</keyword>
<name>A0A401SXB2_CHIPU</name>
<evidence type="ECO:0000256" key="7">
    <source>
        <dbReference type="ARBA" id="ARBA00023180"/>
    </source>
</evidence>
<dbReference type="STRING" id="137246.A0A401SXB2"/>
<dbReference type="GO" id="GO:0004867">
    <property type="term" value="F:serine-type endopeptidase inhibitor activity"/>
    <property type="evidence" value="ECO:0007669"/>
    <property type="project" value="UniProtKB-KW"/>
</dbReference>
<evidence type="ECO:0000256" key="5">
    <source>
        <dbReference type="ARBA" id="ARBA00022729"/>
    </source>
</evidence>
<evidence type="ECO:0000313" key="13">
    <source>
        <dbReference type="Proteomes" id="UP000287033"/>
    </source>
</evidence>
<dbReference type="SMART" id="SM00609">
    <property type="entry name" value="VIT"/>
    <property type="match status" value="1"/>
</dbReference>
<dbReference type="GO" id="GO:0030212">
    <property type="term" value="P:hyaluronan metabolic process"/>
    <property type="evidence" value="ECO:0007669"/>
    <property type="project" value="InterPro"/>
</dbReference>
<sequence length="817" mass="91233">MKLLILCAWLFLVPEIQSLEIIAGDFSDVSPVGTPGSDKIVDGPSVNINKYERRQKRSDDNSKEEDEDHIDEHITIHSYKVKSIITSRFAETVFSTKVVNKDSSPQNVVFTVEIPKGAYISNFTMTVNDITFVGSVHETSVARKLYAEALAQGKAAGILRTSAHEMESFKAEVNVPGGSKVSFELYCQELLQRRLGFYEQTIILRPGSLVKQLQVDVYIFEPQGISRIEAPNMFGTQFDGVIRITKGENKVNFISRTNINEAVLSAIYILTEANNLGLLDPRSVSFIIMVSDGDPTVGEIKLSNIQKNVRRKMQEDISLFCLGIGFDVDYDFLERIALENRGVARRIIANVNASSQLKDFYEEVATPLLRKIDIHYGDDVTDVTQSSFDKYFSGSEIIVAGKLAEKKPSPLQCLVTASSANNDLMFQVDSPTDELDKILAKQKYVLPEFAKQLWAYLTINQLLSERVLAQSALQKRNITSRILAIALVHQLITPVTAMMVENDETGQRLLADSPKSTRNGCCTGTPIIGKKTPAIPTWAKKSYSTPQPPQQLIRPEVDSKVGMNVPVTSVENDPHFIIHLPKSKQDICFNVNPQPGKILNMVSDPIRGIAINGKIIGGKQTKNGKLNTYFGTIGLHFTNLNLSFEINTEKIRLKDGQHKTLLWWSESSILTHAGVVVSVQRNNNVTITVGEDMVFLILLHRVWKNHPTNVDFLGFYAPPTNNFSTSVHGLIGQFIHEPEVNVYDIHQGSDPDKPQATMEVKGHRITVTRGLQKDYRMGTVNGTDVQCWFIHNSGKGFIDGHFKDYLVPHLYSFLNHP</sequence>
<dbReference type="SUPFAM" id="SSF53300">
    <property type="entry name" value="vWA-like"/>
    <property type="match status" value="1"/>
</dbReference>
<evidence type="ECO:0000256" key="9">
    <source>
        <dbReference type="SAM" id="SignalP"/>
    </source>
</evidence>
<keyword evidence="5 9" id="KW-0732">Signal</keyword>
<accession>A0A401SXB2</accession>
<dbReference type="InterPro" id="IPR036465">
    <property type="entry name" value="vWFA_dom_sf"/>
</dbReference>
<evidence type="ECO:0000256" key="8">
    <source>
        <dbReference type="SAM" id="MobiDB-lite"/>
    </source>
</evidence>
<reference evidence="12 13" key="1">
    <citation type="journal article" date="2018" name="Nat. Ecol. Evol.">
        <title>Shark genomes provide insights into elasmobranch evolution and the origin of vertebrates.</title>
        <authorList>
            <person name="Hara Y"/>
            <person name="Yamaguchi K"/>
            <person name="Onimaru K"/>
            <person name="Kadota M"/>
            <person name="Koyanagi M"/>
            <person name="Keeley SD"/>
            <person name="Tatsumi K"/>
            <person name="Tanaka K"/>
            <person name="Motone F"/>
            <person name="Kageyama Y"/>
            <person name="Nozu R"/>
            <person name="Adachi N"/>
            <person name="Nishimura O"/>
            <person name="Nakagawa R"/>
            <person name="Tanegashima C"/>
            <person name="Kiyatake I"/>
            <person name="Matsumoto R"/>
            <person name="Murakumo K"/>
            <person name="Nishida K"/>
            <person name="Terakita A"/>
            <person name="Kuratani S"/>
            <person name="Sato K"/>
            <person name="Hyodo S Kuraku.S."/>
        </authorList>
    </citation>
    <scope>NUCLEOTIDE SEQUENCE [LARGE SCALE GENOMIC DNA]</scope>
</reference>
<evidence type="ECO:0000256" key="3">
    <source>
        <dbReference type="ARBA" id="ARBA00022525"/>
    </source>
</evidence>
<dbReference type="InterPro" id="IPR002035">
    <property type="entry name" value="VWF_A"/>
</dbReference>
<keyword evidence="6" id="KW-0722">Serine protease inhibitor</keyword>
<dbReference type="OMA" id="AKQMWAY"/>
<dbReference type="InterPro" id="IPR010600">
    <property type="entry name" value="ITI_HC_C"/>
</dbReference>
<dbReference type="Pfam" id="PF06668">
    <property type="entry name" value="ITI_HC_C"/>
    <property type="match status" value="1"/>
</dbReference>
<dbReference type="AlphaFoldDB" id="A0A401SXB2"/>
<dbReference type="PANTHER" id="PTHR10338:SF14">
    <property type="entry name" value="INTER-ALPHA-TRYPSIN INHIBITOR HEAVY CHAIN H2"/>
    <property type="match status" value="1"/>
</dbReference>
<feature type="domain" description="VWFA" evidence="10">
    <location>
        <begin position="257"/>
        <end position="364"/>
    </location>
</feature>
<dbReference type="Pfam" id="PF00092">
    <property type="entry name" value="VWA"/>
    <property type="match status" value="1"/>
</dbReference>
<dbReference type="InterPro" id="IPR013694">
    <property type="entry name" value="VIT"/>
</dbReference>
<comment type="similarity">
    <text evidence="2">Belongs to the ITIH family.</text>
</comment>
<evidence type="ECO:0000256" key="6">
    <source>
        <dbReference type="ARBA" id="ARBA00022900"/>
    </source>
</evidence>
<dbReference type="OrthoDB" id="299997at2759"/>
<dbReference type="Pfam" id="PF08487">
    <property type="entry name" value="VIT"/>
    <property type="match status" value="1"/>
</dbReference>
<feature type="chain" id="PRO_5019146604" description="Inter-alpha-trypsin inhibitor heavy chain H2" evidence="9">
    <location>
        <begin position="19"/>
        <end position="817"/>
    </location>
</feature>
<feature type="signal peptide" evidence="9">
    <location>
        <begin position="1"/>
        <end position="18"/>
    </location>
</feature>
<comment type="subcellular location">
    <subcellularLocation>
        <location evidence="1">Secreted</location>
    </subcellularLocation>
</comment>
<evidence type="ECO:0000256" key="2">
    <source>
        <dbReference type="ARBA" id="ARBA00010158"/>
    </source>
</evidence>
<evidence type="ECO:0000256" key="1">
    <source>
        <dbReference type="ARBA" id="ARBA00004613"/>
    </source>
</evidence>
<evidence type="ECO:0000259" key="10">
    <source>
        <dbReference type="PROSITE" id="PS50234"/>
    </source>
</evidence>
<evidence type="ECO:0000259" key="11">
    <source>
        <dbReference type="PROSITE" id="PS51468"/>
    </source>
</evidence>
<proteinExistence type="inferred from homology"/>
<dbReference type="PROSITE" id="PS51468">
    <property type="entry name" value="VIT"/>
    <property type="match status" value="1"/>
</dbReference>
<keyword evidence="13" id="KW-1185">Reference proteome</keyword>
<evidence type="ECO:0000256" key="4">
    <source>
        <dbReference type="ARBA" id="ARBA00022690"/>
    </source>
</evidence>
<dbReference type="Gene3D" id="3.40.50.410">
    <property type="entry name" value="von Willebrand factor, type A domain"/>
    <property type="match status" value="1"/>
</dbReference>